<evidence type="ECO:0000313" key="21">
    <source>
        <dbReference type="Proteomes" id="UP000273443"/>
    </source>
</evidence>
<dbReference type="InterPro" id="IPR050855">
    <property type="entry name" value="NDM-1-like"/>
</dbReference>
<dbReference type="EMBL" id="CP011056">
    <property type="protein sequence ID" value="AKA75445.1"/>
    <property type="molecule type" value="Genomic_DNA"/>
</dbReference>
<dbReference type="Proteomes" id="UP000033085">
    <property type="component" value="Chromosome"/>
</dbReference>
<reference evidence="17" key="2">
    <citation type="submission" date="2016-04" db="EMBL/GenBank/DDBJ databases">
        <authorList>
            <person name="Shah S.A."/>
            <person name="Garrett R.A."/>
        </authorList>
    </citation>
    <scope>NUCLEOTIDE SEQUENCE [LARGE SCALE GENOMIC DNA]</scope>
    <source>
        <strain evidence="17">ATCC 35091 / DSM 1616 / JCM 8930 / NBRC 15331 / P1</strain>
    </source>
</reference>
<evidence type="ECO:0000313" key="10">
    <source>
        <dbReference type="EMBL" id="AZF80333.1"/>
    </source>
</evidence>
<dbReference type="OMA" id="INTHVHP"/>
<dbReference type="Proteomes" id="UP000273443">
    <property type="component" value="Chromosome"/>
</dbReference>
<evidence type="ECO:0000313" key="11">
    <source>
        <dbReference type="EMBL" id="AZF82942.1"/>
    </source>
</evidence>
<dbReference type="EMBL" id="CP033235">
    <property type="protein sequence ID" value="AZF67257.1"/>
    <property type="molecule type" value="Genomic_DNA"/>
</dbReference>
<dbReference type="KEGG" id="ssoa:SULA_0319"/>
<dbReference type="EMBL" id="CP033238">
    <property type="protein sequence ID" value="AZF75117.1"/>
    <property type="molecule type" value="Genomic_DNA"/>
</dbReference>
<sequence>MEVQYKFERISDNVYAFIQPNGDWFLSNAGVIIGKNYAVVVDSLTNEKMARQFISEIKKITDKPIKYLINTHEHEDHLWTNHLFPNAITICHKNCREKVVEGAKRRINPYENLFNAIDFSGYQYTPQEVVIKDEMRIFIDNDEEIKIAYVGYAHTTSDIYVYIPDQKVVFTGDLLFSPPCTPFALMGYIQGYINALENLANLDAEIFIPGHGEVSYGRNALYESRDYLIFVRDEARKIMRTISDPIRAAYEINLGKYDEWISKERIVGNLVRAYSELKGNPPASKLENIDKVLLEMIRYREKKGGGKK</sequence>
<reference evidence="12 25" key="6">
    <citation type="journal article" date="2020" name="Nat. Commun.">
        <title>The structures of two archaeal type IV pili illuminate evolutionary relationships.</title>
        <authorList>
            <person name="Wang F."/>
            <person name="Baquero D.P."/>
            <person name="Su Z."/>
            <person name="Beltran L.C."/>
            <person name="Prangishvili D."/>
            <person name="Krupovic M."/>
            <person name="Egelman E.H."/>
        </authorList>
    </citation>
    <scope>NUCLEOTIDE SEQUENCE [LARGE SCALE GENOMIC DNA]</scope>
    <source>
        <strain evidence="12 25">POZ149</strain>
    </source>
</reference>
<dbReference type="InterPro" id="IPR036866">
    <property type="entry name" value="RibonucZ/Hydroxyglut_hydro"/>
</dbReference>
<dbReference type="AlphaFoldDB" id="A0A0E3MEK2"/>
<dbReference type="Proteomes" id="UP000076770">
    <property type="component" value="Chromosome i"/>
</dbReference>
<dbReference type="KEGG" id="ssof:SULC_0319"/>
<gene>
    <name evidence="12" type="ORF">HFC64_07920</name>
    <name evidence="13" type="ORF">SSOP1_2643</name>
    <name evidence="4" type="ORF">SULA_0319</name>
    <name evidence="2" type="ORF">SULB_0321</name>
    <name evidence="3" type="ORF">SULC_0319</name>
    <name evidence="5" type="ORF">SULG_01625</name>
    <name evidence="6" type="ORF">SULH_01625</name>
    <name evidence="7" type="ORF">SULI_01625</name>
    <name evidence="8" type="ORF">SULM_01625</name>
    <name evidence="9" type="ORF">SULN_01625</name>
    <name evidence="10" type="ORF">SULO_01635</name>
    <name evidence="11" type="ORF">SULZ_01640</name>
</gene>
<dbReference type="InterPro" id="IPR001279">
    <property type="entry name" value="Metallo-B-lactamas"/>
</dbReference>
<reference evidence="18 19" key="4">
    <citation type="journal article" date="2018" name="Proc. Natl. Acad. Sci. U.S.A.">
        <title>Nonmutational mechanism of inheritance in the Archaeon Sulfolobus solfataricus.</title>
        <authorList>
            <person name="Payne S."/>
            <person name="McCarthy S."/>
            <person name="Johnson T."/>
            <person name="North E."/>
            <person name="Blum P."/>
        </authorList>
    </citation>
    <scope>NUCLEOTIDE SEQUENCE [LARGE SCALE GENOMIC DNA]</scope>
    <source>
        <strain evidence="6 18">SARC-H</strain>
        <strain evidence="7 22">SARC-I</strain>
        <strain evidence="9 23">SARC-N</strain>
        <strain evidence="10 24">SARC-O</strain>
        <strain evidence="11 19">SUL120</strain>
        <strain evidence="5 20">SULG</strain>
        <strain evidence="8 21">SULM</strain>
    </source>
</reference>
<dbReference type="Proteomes" id="UP000282269">
    <property type="component" value="Chromosome"/>
</dbReference>
<dbReference type="SMART" id="SM00849">
    <property type="entry name" value="Lactamase_B"/>
    <property type="match status" value="1"/>
</dbReference>
<dbReference type="Proteomes" id="UP000275843">
    <property type="component" value="Chromosome"/>
</dbReference>
<reference evidence="14 15" key="1">
    <citation type="journal article" date="2015" name="Genome Announc.">
        <title>Complete Genome Sequence of Sulfolobus solfataricus Strain 98/2 and Evolved Derivatives.</title>
        <authorList>
            <person name="McCarthy S."/>
            <person name="Gradnigo J."/>
            <person name="Johnson T."/>
            <person name="Payne S."/>
            <person name="Lipzen A."/>
            <person name="Martin J."/>
            <person name="Schackwitz W."/>
            <person name="Moriyama E."/>
            <person name="Blum P."/>
        </authorList>
    </citation>
    <scope>NUCLEOTIDE SEQUENCE [LARGE SCALE GENOMIC DNA]</scope>
    <source>
        <strain evidence="14">98/2 SULC</strain>
        <strain evidence="2">SARC-B</strain>
        <strain evidence="3">SARC-C</strain>
        <strain evidence="4 16">SULA</strain>
        <strain evidence="15">SULB</strain>
    </source>
</reference>
<evidence type="ECO:0000313" key="14">
    <source>
        <dbReference type="Proteomes" id="UP000033057"/>
    </source>
</evidence>
<dbReference type="GO" id="GO:0016787">
    <property type="term" value="F:hydrolase activity"/>
    <property type="evidence" value="ECO:0007669"/>
    <property type="project" value="UniProtKB-KW"/>
</dbReference>
<evidence type="ECO:0000313" key="9">
    <source>
        <dbReference type="EMBL" id="AZF77725.1"/>
    </source>
</evidence>
<evidence type="ECO:0000313" key="22">
    <source>
        <dbReference type="Proteomes" id="UP000275843"/>
    </source>
</evidence>
<dbReference type="Proteomes" id="UP000594632">
    <property type="component" value="Chromosome"/>
</dbReference>
<evidence type="ECO:0000313" key="12">
    <source>
        <dbReference type="EMBL" id="QPG49753.1"/>
    </source>
</evidence>
<dbReference type="PANTHER" id="PTHR42951">
    <property type="entry name" value="METALLO-BETA-LACTAMASE DOMAIN-CONTAINING"/>
    <property type="match status" value="1"/>
</dbReference>
<dbReference type="Pfam" id="PF00753">
    <property type="entry name" value="Lactamase_B"/>
    <property type="match status" value="1"/>
</dbReference>
<dbReference type="PANTHER" id="PTHR42951:SF18">
    <property type="entry name" value="METALLO-HYDROLASE MJ0296-RELATED"/>
    <property type="match status" value="1"/>
</dbReference>
<dbReference type="EMBL" id="CP050869">
    <property type="protein sequence ID" value="QPG49753.1"/>
    <property type="molecule type" value="Genomic_DNA"/>
</dbReference>
<dbReference type="EMBL" id="LT549890">
    <property type="protein sequence ID" value="SAI86197.1"/>
    <property type="molecule type" value="Genomic_DNA"/>
</dbReference>
<evidence type="ECO:0000259" key="1">
    <source>
        <dbReference type="SMART" id="SM00849"/>
    </source>
</evidence>
<evidence type="ECO:0000313" key="17">
    <source>
        <dbReference type="Proteomes" id="UP000076770"/>
    </source>
</evidence>
<evidence type="ECO:0000313" key="15">
    <source>
        <dbReference type="Proteomes" id="UP000033085"/>
    </source>
</evidence>
<dbReference type="EMBL" id="CP033240">
    <property type="protein sequence ID" value="AZF80333.1"/>
    <property type="molecule type" value="Genomic_DNA"/>
</dbReference>
<dbReference type="OrthoDB" id="197151at2157"/>
<dbReference type="Proteomes" id="UP000278715">
    <property type="component" value="Chromosome"/>
</dbReference>
<dbReference type="EMBL" id="CP011055">
    <property type="protein sequence ID" value="AKA72746.1"/>
    <property type="molecule type" value="Genomic_DNA"/>
</dbReference>
<evidence type="ECO:0000313" key="13">
    <source>
        <dbReference type="EMBL" id="SAI86197.1"/>
    </source>
</evidence>
<evidence type="ECO:0000313" key="20">
    <source>
        <dbReference type="Proteomes" id="UP000273194"/>
    </source>
</evidence>
<evidence type="ECO:0000313" key="18">
    <source>
        <dbReference type="Proteomes" id="UP000267993"/>
    </source>
</evidence>
<evidence type="ECO:0000313" key="2">
    <source>
        <dbReference type="EMBL" id="AKA72746.1"/>
    </source>
</evidence>
<protein>
    <submittedName>
        <fullName evidence="4">MBL fold metallo-hydrolase</fullName>
    </submittedName>
</protein>
<reference evidence="4" key="5">
    <citation type="submission" date="2018-10" db="EMBL/GenBank/DDBJ databases">
        <authorList>
            <person name="McCarthy S."/>
            <person name="Gradnigo J."/>
            <person name="Johnson T."/>
            <person name="Payne S."/>
            <person name="Lipzen A."/>
            <person name="Schackwitz W."/>
            <person name="Martin J."/>
            <person name="Moriyama E."/>
            <person name="Blum P."/>
        </authorList>
    </citation>
    <scope>NUCLEOTIDE SEQUENCE</scope>
    <source>
        <strain evidence="2">SARC-B</strain>
        <strain evidence="3">SARC-C</strain>
        <strain evidence="4">SULA</strain>
    </source>
</reference>
<dbReference type="Gene3D" id="3.60.15.10">
    <property type="entry name" value="Ribonuclease Z/Hydroxyacylglutathione hydrolase-like"/>
    <property type="match status" value="1"/>
</dbReference>
<keyword evidence="4" id="KW-0378">Hydrolase</keyword>
<dbReference type="EMBL" id="CP011057">
    <property type="protein sequence ID" value="AKA78138.1"/>
    <property type="molecule type" value="Genomic_DNA"/>
</dbReference>
<dbReference type="EMBL" id="CP033237">
    <property type="protein sequence ID" value="AZF72497.1"/>
    <property type="molecule type" value="Genomic_DNA"/>
</dbReference>
<evidence type="ECO:0000313" key="25">
    <source>
        <dbReference type="Proteomes" id="UP000594632"/>
    </source>
</evidence>
<evidence type="ECO:0000313" key="7">
    <source>
        <dbReference type="EMBL" id="AZF72497.1"/>
    </source>
</evidence>
<evidence type="ECO:0000313" key="3">
    <source>
        <dbReference type="EMBL" id="AKA75445.1"/>
    </source>
</evidence>
<dbReference type="KEGG" id="ssol:SULB_0321"/>
<dbReference type="EMBL" id="CP033236">
    <property type="protein sequence ID" value="AZF69877.1"/>
    <property type="molecule type" value="Genomic_DNA"/>
</dbReference>
<evidence type="ECO:0000313" key="4">
    <source>
        <dbReference type="EMBL" id="AKA78138.1"/>
    </source>
</evidence>
<accession>A0A0E3MEK2</accession>
<dbReference type="GeneID" id="1453977"/>
<dbReference type="Proteomes" id="UP000033106">
    <property type="component" value="Chromosome"/>
</dbReference>
<feature type="domain" description="Metallo-beta-lactamase" evidence="1">
    <location>
        <begin position="26"/>
        <end position="211"/>
    </location>
</feature>
<proteinExistence type="predicted"/>
<dbReference type="CDD" id="cd16282">
    <property type="entry name" value="metallo-hydrolase-like_MBL-fold"/>
    <property type="match status" value="1"/>
</dbReference>
<reference evidence="13" key="3">
    <citation type="submission" date="2016-04" db="EMBL/GenBank/DDBJ databases">
        <authorList>
            <person name="Evans L.H."/>
            <person name="Alamgir A."/>
            <person name="Owens N."/>
            <person name="Weber N.D."/>
            <person name="Virtaneva K."/>
            <person name="Barbian K."/>
            <person name="Babar A."/>
            <person name="Rosenke K."/>
        </authorList>
    </citation>
    <scope>NUCLEOTIDE SEQUENCE</scope>
    <source>
        <strain evidence="13">P1</strain>
    </source>
</reference>
<name>A0A0E3MEK2_SACSO</name>
<evidence type="ECO:0000313" key="19">
    <source>
        <dbReference type="Proteomes" id="UP000269431"/>
    </source>
</evidence>
<evidence type="ECO:0000313" key="24">
    <source>
        <dbReference type="Proteomes" id="UP000282269"/>
    </source>
</evidence>
<dbReference type="Proteomes" id="UP000033057">
    <property type="component" value="Chromosome"/>
</dbReference>
<organism evidence="4 16">
    <name type="scientific">Saccharolobus solfataricus</name>
    <name type="common">Sulfolobus solfataricus</name>
    <dbReference type="NCBI Taxonomy" id="2287"/>
    <lineage>
        <taxon>Archaea</taxon>
        <taxon>Thermoproteota</taxon>
        <taxon>Thermoprotei</taxon>
        <taxon>Sulfolobales</taxon>
        <taxon>Sulfolobaceae</taxon>
        <taxon>Saccharolobus</taxon>
    </lineage>
</organism>
<dbReference type="EMBL" id="CP033241">
    <property type="protein sequence ID" value="AZF82942.1"/>
    <property type="molecule type" value="Genomic_DNA"/>
</dbReference>
<dbReference type="RefSeq" id="WP_009988480.1">
    <property type="nucleotide sequence ID" value="NZ_CP011055.2"/>
</dbReference>
<evidence type="ECO:0000313" key="23">
    <source>
        <dbReference type="Proteomes" id="UP000278715"/>
    </source>
</evidence>
<dbReference type="Proteomes" id="UP000269431">
    <property type="component" value="Chromosome"/>
</dbReference>
<evidence type="ECO:0000313" key="5">
    <source>
        <dbReference type="EMBL" id="AZF67257.1"/>
    </source>
</evidence>
<evidence type="ECO:0000313" key="6">
    <source>
        <dbReference type="EMBL" id="AZF69877.1"/>
    </source>
</evidence>
<dbReference type="GeneID" id="44128243"/>
<dbReference type="Proteomes" id="UP000273194">
    <property type="component" value="Chromosome"/>
</dbReference>
<dbReference type="EMBL" id="CP033239">
    <property type="protein sequence ID" value="AZF77725.1"/>
    <property type="molecule type" value="Genomic_DNA"/>
</dbReference>
<evidence type="ECO:0000313" key="8">
    <source>
        <dbReference type="EMBL" id="AZF75117.1"/>
    </source>
</evidence>
<dbReference type="PATRIC" id="fig|2287.6.peg.328"/>
<dbReference type="Proteomes" id="UP000267993">
    <property type="component" value="Chromosome"/>
</dbReference>
<evidence type="ECO:0000313" key="16">
    <source>
        <dbReference type="Proteomes" id="UP000033106"/>
    </source>
</evidence>
<dbReference type="SUPFAM" id="SSF56281">
    <property type="entry name" value="Metallo-hydrolase/oxidoreductase"/>
    <property type="match status" value="1"/>
</dbReference>